<gene>
    <name evidence="2" type="ORF">SAMN05421538_102351</name>
</gene>
<dbReference type="RefSeq" id="WP_090521544.1">
    <property type="nucleotide sequence ID" value="NZ_FNAH01000002.1"/>
</dbReference>
<name>A0A1G6XB08_9RHOB</name>
<evidence type="ECO:0000313" key="2">
    <source>
        <dbReference type="EMBL" id="SDD75338.1"/>
    </source>
</evidence>
<sequence length="114" mass="12422">MSLKFALLLSFLATPAMAQDCSPIRFAPGESGAFVKGDAPAEGSACYSIDLRPGQKFFAEIVTGQADIAISIPGIGDNRNTFSFVTQQSRYELWVHQTFRAVEDAPFTMLVRVD</sequence>
<proteinExistence type="predicted"/>
<dbReference type="OrthoDB" id="7866630at2"/>
<accession>A0A1G6XB08</accession>
<dbReference type="AlphaFoldDB" id="A0A1G6XB08"/>
<organism evidence="2 3">
    <name type="scientific">Paracoccus isoporae</name>
    <dbReference type="NCBI Taxonomy" id="591205"/>
    <lineage>
        <taxon>Bacteria</taxon>
        <taxon>Pseudomonadati</taxon>
        <taxon>Pseudomonadota</taxon>
        <taxon>Alphaproteobacteria</taxon>
        <taxon>Rhodobacterales</taxon>
        <taxon>Paracoccaceae</taxon>
        <taxon>Paracoccus</taxon>
    </lineage>
</organism>
<keyword evidence="1" id="KW-0732">Signal</keyword>
<keyword evidence="3" id="KW-1185">Reference proteome</keyword>
<evidence type="ECO:0008006" key="4">
    <source>
        <dbReference type="Google" id="ProtNLM"/>
    </source>
</evidence>
<evidence type="ECO:0000256" key="1">
    <source>
        <dbReference type="SAM" id="SignalP"/>
    </source>
</evidence>
<feature type="chain" id="PRO_5011666464" description="Secreted protein" evidence="1">
    <location>
        <begin position="19"/>
        <end position="114"/>
    </location>
</feature>
<reference evidence="2 3" key="1">
    <citation type="submission" date="2016-10" db="EMBL/GenBank/DDBJ databases">
        <authorList>
            <person name="de Groot N.N."/>
        </authorList>
    </citation>
    <scope>NUCLEOTIDE SEQUENCE [LARGE SCALE GENOMIC DNA]</scope>
    <source>
        <strain evidence="2 3">DSM 22220</strain>
    </source>
</reference>
<dbReference type="EMBL" id="FNAH01000002">
    <property type="protein sequence ID" value="SDD75338.1"/>
    <property type="molecule type" value="Genomic_DNA"/>
</dbReference>
<protein>
    <recommendedName>
        <fullName evidence="4">Secreted protein</fullName>
    </recommendedName>
</protein>
<evidence type="ECO:0000313" key="3">
    <source>
        <dbReference type="Proteomes" id="UP000199344"/>
    </source>
</evidence>
<dbReference type="Gene3D" id="2.60.120.380">
    <property type="match status" value="1"/>
</dbReference>
<feature type="signal peptide" evidence="1">
    <location>
        <begin position="1"/>
        <end position="18"/>
    </location>
</feature>
<dbReference type="Proteomes" id="UP000199344">
    <property type="component" value="Unassembled WGS sequence"/>
</dbReference>
<dbReference type="STRING" id="591205.SAMN05421538_102351"/>